<comment type="pathway">
    <text evidence="1">Protein modification; protein lipoylation via exogenous pathway; protein N(6)-(lipoyl)lysine from lipoate: step 2/2.</text>
</comment>
<dbReference type="PANTHER" id="PTHR12561:SF3">
    <property type="entry name" value="LIPOYLTRANSFERASE 1, MITOCHONDRIAL"/>
    <property type="match status" value="1"/>
</dbReference>
<accession>A0ABT2TAU5</accession>
<dbReference type="SUPFAM" id="SSF55681">
    <property type="entry name" value="Class II aaRS and biotin synthetases"/>
    <property type="match status" value="1"/>
</dbReference>
<dbReference type="Pfam" id="PF21948">
    <property type="entry name" value="LplA-B_cat"/>
    <property type="match status" value="1"/>
</dbReference>
<dbReference type="InterPro" id="IPR004562">
    <property type="entry name" value="LipoylTrfase_LipoateP_Ligase"/>
</dbReference>
<dbReference type="GO" id="GO:0016874">
    <property type="term" value="F:ligase activity"/>
    <property type="evidence" value="ECO:0007669"/>
    <property type="project" value="UniProtKB-KW"/>
</dbReference>
<evidence type="ECO:0000313" key="4">
    <source>
        <dbReference type="Proteomes" id="UP001652394"/>
    </source>
</evidence>
<sequence length="306" mass="35469">MDAKIVVLNSTDPYTNISREYSYYNHLSEDEVIFLLWQNKPCVVMGRNQNIYKELDLEYIKEQNILPVRRFTGGGCVYHDLGNLNFTFISDQKNKNVDKWMRIILNALKKEGVEAELKGRNDLLSNGKKFSGMAWLEDEEKFLIHGTLMIDLDLSMLLKCLTPDMSKFVGKGIKSVQSRVVNLKELVSSISVESLKNSLLISFKNIYTNARFIKHVVHSDEIHTCKMLKSHEWLFGKKEKAQIQRVFIIKGKPLTLDIYINNDIINNVDVFSDTLDLKKVEKLKVNLLGKIYKDLYIENIIKSIWI</sequence>
<feature type="domain" description="BPL/LPL catalytic" evidence="2">
    <location>
        <begin position="28"/>
        <end position="211"/>
    </location>
</feature>
<keyword evidence="4" id="KW-1185">Reference proteome</keyword>
<evidence type="ECO:0000256" key="1">
    <source>
        <dbReference type="ARBA" id="ARBA00005085"/>
    </source>
</evidence>
<protein>
    <submittedName>
        <fullName evidence="3">Lipoate--protein ligase family protein</fullName>
    </submittedName>
</protein>
<comment type="caution">
    <text evidence="3">The sequence shown here is derived from an EMBL/GenBank/DDBJ whole genome shotgun (WGS) entry which is preliminary data.</text>
</comment>
<dbReference type="CDD" id="cd16443">
    <property type="entry name" value="LplA"/>
    <property type="match status" value="1"/>
</dbReference>
<dbReference type="Proteomes" id="UP001652394">
    <property type="component" value="Unassembled WGS sequence"/>
</dbReference>
<name>A0ABT2TAU5_9FIRM</name>
<evidence type="ECO:0000313" key="3">
    <source>
        <dbReference type="EMBL" id="MCU6746997.1"/>
    </source>
</evidence>
<organism evidence="3 4">
    <name type="scientific">Faecalicatena acetigenes</name>
    <dbReference type="NCBI Taxonomy" id="2981790"/>
    <lineage>
        <taxon>Bacteria</taxon>
        <taxon>Bacillati</taxon>
        <taxon>Bacillota</taxon>
        <taxon>Clostridia</taxon>
        <taxon>Lachnospirales</taxon>
        <taxon>Lachnospiraceae</taxon>
        <taxon>Faecalicatena</taxon>
    </lineage>
</organism>
<dbReference type="EMBL" id="JAOQJX010000005">
    <property type="protein sequence ID" value="MCU6746997.1"/>
    <property type="molecule type" value="Genomic_DNA"/>
</dbReference>
<dbReference type="PROSITE" id="PS51733">
    <property type="entry name" value="BPL_LPL_CATALYTIC"/>
    <property type="match status" value="1"/>
</dbReference>
<reference evidence="3 4" key="1">
    <citation type="journal article" date="2021" name="ISME Commun">
        <title>Automated analysis of genomic sequences facilitates high-throughput and comprehensive description of bacteria.</title>
        <authorList>
            <person name="Hitch T.C.A."/>
        </authorList>
    </citation>
    <scope>NUCLEOTIDE SEQUENCE [LARGE SCALE GENOMIC DNA]</scope>
    <source>
        <strain evidence="3 4">H2_18</strain>
    </source>
</reference>
<dbReference type="InterPro" id="IPR004143">
    <property type="entry name" value="BPL_LPL_catalytic"/>
</dbReference>
<evidence type="ECO:0000259" key="2">
    <source>
        <dbReference type="PROSITE" id="PS51733"/>
    </source>
</evidence>
<dbReference type="PANTHER" id="PTHR12561">
    <property type="entry name" value="LIPOATE-PROTEIN LIGASE"/>
    <property type="match status" value="1"/>
</dbReference>
<dbReference type="InterPro" id="IPR045864">
    <property type="entry name" value="aa-tRNA-synth_II/BPL/LPL"/>
</dbReference>
<dbReference type="RefSeq" id="WP_059066642.1">
    <property type="nucleotide sequence ID" value="NZ_JAOQJX010000005.1"/>
</dbReference>
<keyword evidence="3" id="KW-0436">Ligase</keyword>
<dbReference type="NCBIfam" id="TIGR00545">
    <property type="entry name" value="lipoyltrans"/>
    <property type="match status" value="1"/>
</dbReference>
<dbReference type="Gene3D" id="3.30.930.10">
    <property type="entry name" value="Bira Bifunctional Protein, Domain 2"/>
    <property type="match status" value="1"/>
</dbReference>
<proteinExistence type="predicted"/>
<gene>
    <name evidence="3" type="ORF">OCV51_04915</name>
</gene>